<evidence type="ECO:0000313" key="4">
    <source>
        <dbReference type="Proteomes" id="UP000663848"/>
    </source>
</evidence>
<dbReference type="Pfam" id="PF15787">
    <property type="entry name" value="DUF4704"/>
    <property type="match status" value="1"/>
</dbReference>
<evidence type="ECO:0000313" key="3">
    <source>
        <dbReference type="EMBL" id="CAF5068653.1"/>
    </source>
</evidence>
<dbReference type="InterPro" id="IPR031570">
    <property type="entry name" value="NBEA/BDCP_DUF4704"/>
</dbReference>
<feature type="non-terminal residue" evidence="3">
    <location>
        <position position="1"/>
    </location>
</feature>
<dbReference type="AlphaFoldDB" id="A0A822DGB1"/>
<dbReference type="EMBL" id="CAJOBR010059167">
    <property type="protein sequence ID" value="CAF5068562.1"/>
    <property type="molecule type" value="Genomic_DNA"/>
</dbReference>
<name>A0A822DGB1_9BILA</name>
<accession>A0A822DGB1</accession>
<sequence>HHAIKFEYGGWRVWIDTLSILHGRITKEDYYRKVNQMVENMKDNDEDE</sequence>
<comment type="caution">
    <text evidence="3">The sequence shown here is derived from an EMBL/GenBank/DDBJ whole genome shotgun (WGS) entry which is preliminary data.</text>
</comment>
<organism evidence="3 4">
    <name type="scientific">Rotaria socialis</name>
    <dbReference type="NCBI Taxonomy" id="392032"/>
    <lineage>
        <taxon>Eukaryota</taxon>
        <taxon>Metazoa</taxon>
        <taxon>Spiralia</taxon>
        <taxon>Gnathifera</taxon>
        <taxon>Rotifera</taxon>
        <taxon>Eurotatoria</taxon>
        <taxon>Bdelloidea</taxon>
        <taxon>Philodinida</taxon>
        <taxon>Philodinidae</taxon>
        <taxon>Rotaria</taxon>
    </lineage>
</organism>
<gene>
    <name evidence="2" type="ORF">QYT958_LOCUS43087</name>
    <name evidence="3" type="ORF">QYT958_LOCUS43090</name>
</gene>
<evidence type="ECO:0000313" key="2">
    <source>
        <dbReference type="EMBL" id="CAF5068562.1"/>
    </source>
</evidence>
<proteinExistence type="predicted"/>
<evidence type="ECO:0000259" key="1">
    <source>
        <dbReference type="Pfam" id="PF15787"/>
    </source>
</evidence>
<reference evidence="3" key="1">
    <citation type="submission" date="2021-02" db="EMBL/GenBank/DDBJ databases">
        <authorList>
            <person name="Nowell W R."/>
        </authorList>
    </citation>
    <scope>NUCLEOTIDE SEQUENCE</scope>
</reference>
<feature type="domain" description="DUF4704" evidence="1">
    <location>
        <begin position="1"/>
        <end position="22"/>
    </location>
</feature>
<dbReference type="EMBL" id="CAJOBR010059226">
    <property type="protein sequence ID" value="CAF5068653.1"/>
    <property type="molecule type" value="Genomic_DNA"/>
</dbReference>
<protein>
    <recommendedName>
        <fullName evidence="1">DUF4704 domain-containing protein</fullName>
    </recommendedName>
</protein>
<dbReference type="Proteomes" id="UP000663848">
    <property type="component" value="Unassembled WGS sequence"/>
</dbReference>
<feature type="non-terminal residue" evidence="3">
    <location>
        <position position="48"/>
    </location>
</feature>